<dbReference type="Gene3D" id="3.40.50.300">
    <property type="entry name" value="P-loop containing nucleotide triphosphate hydrolases"/>
    <property type="match status" value="2"/>
</dbReference>
<dbReference type="EMBL" id="MH061178">
    <property type="protein sequence ID" value="AWH58652.1"/>
    <property type="molecule type" value="Genomic_DNA"/>
</dbReference>
<dbReference type="SUPFAM" id="SSF52540">
    <property type="entry name" value="P-loop containing nucleoside triphosphate hydrolases"/>
    <property type="match status" value="1"/>
</dbReference>
<dbReference type="InterPro" id="IPR027417">
    <property type="entry name" value="P-loop_NTPase"/>
</dbReference>
<dbReference type="Pfam" id="PF13304">
    <property type="entry name" value="AAA_21"/>
    <property type="match status" value="1"/>
</dbReference>
<reference evidence="2" key="1">
    <citation type="submission" date="2018-03" db="EMBL/GenBank/DDBJ databases">
        <title>IS1411 plays an important role in catabolic performance of phenol degrading strains in an environment continuously polluted by oil shale industry.</title>
        <authorList>
            <person name="Naanuri E."/>
            <person name="Heinaru E."/>
            <person name="Joesaar M."/>
            <person name="Heinaru A."/>
        </authorList>
    </citation>
    <scope>NUCLEOTIDE SEQUENCE</scope>
    <source>
        <strain evidence="2">P101</strain>
        <plasmid evidence="2">pPHE101</plasmid>
    </source>
</reference>
<protein>
    <recommendedName>
        <fullName evidence="1">ATPase AAA-type core domain-containing protein</fullName>
    </recommendedName>
</protein>
<name>A0A2S1PJN3_9PSED</name>
<dbReference type="InterPro" id="IPR003959">
    <property type="entry name" value="ATPase_AAA_core"/>
</dbReference>
<evidence type="ECO:0000313" key="2">
    <source>
        <dbReference type="EMBL" id="AWH58652.1"/>
    </source>
</evidence>
<accession>A0A2S1PJN3</accession>
<dbReference type="GO" id="GO:0005524">
    <property type="term" value="F:ATP binding"/>
    <property type="evidence" value="ECO:0007669"/>
    <property type="project" value="InterPro"/>
</dbReference>
<feature type="domain" description="ATPase AAA-type core" evidence="1">
    <location>
        <begin position="180"/>
        <end position="320"/>
    </location>
</feature>
<dbReference type="PANTHER" id="PTHR43581">
    <property type="entry name" value="ATP/GTP PHOSPHATASE"/>
    <property type="match status" value="1"/>
</dbReference>
<proteinExistence type="predicted"/>
<evidence type="ECO:0000259" key="1">
    <source>
        <dbReference type="Pfam" id="PF13304"/>
    </source>
</evidence>
<dbReference type="AlphaFoldDB" id="A0A2S1PJN3"/>
<organism evidence="2">
    <name type="scientific">Pseudomonas thivervalensis</name>
    <dbReference type="NCBI Taxonomy" id="86265"/>
    <lineage>
        <taxon>Bacteria</taxon>
        <taxon>Pseudomonadati</taxon>
        <taxon>Pseudomonadota</taxon>
        <taxon>Gammaproteobacteria</taxon>
        <taxon>Pseudomonadales</taxon>
        <taxon>Pseudomonadaceae</taxon>
        <taxon>Pseudomonas</taxon>
    </lineage>
</organism>
<sequence length="583" mass="63833">MAAYLHYLKIEKFRGIRSLRWHPSAGVNVILGGGNVGKSTLLESIALLLSPTNSYTLADADYWSRDVEAEFLIEAVISLPGESAINQQGAMAWPWEWDGRNAVLPEVAGDTEQAPRPAVYKIRVRGTAELELAYEIVQPDGNCASLSVALRRSIGVVRLSGDDRSDRDLRLVYGAGLDRLLADRGLRARLGREIAADQIEQHLDQPAREKLDALDLLFGRRALPTELGLAFVGNAGVSVNALVGLTSDKNGVALPLISWGSGTRRLAALAIADSLQDGHPITVVDELERGLEPYRQRQLMKTLIEGAGQAFVTTHSATVVSASEPASLWYIDSAGSIGNLPKSKIARHQSVDPEAFLSRLTIVAEGATEVGFLAALLDRYVPDWSDHGIYISDATGNDNVLNLLEALSTGGLKFAGFADFEGRFDGRWRVLRDRIGHLLFQWERGCLEENIIPLIPHARIFRFIEDPAAEKTTMRLRTLADRLGIESVDFDVISDRSDEELMALIVAAATGQIPEHLVDAEKTVKNPYKGHSSVWFKSVVGGRELAEKVHELGIWPLLQARMVPFLNAIRASVGLEPLPEVEQ</sequence>
<dbReference type="InterPro" id="IPR051396">
    <property type="entry name" value="Bact_Antivir_Def_Nuclease"/>
</dbReference>
<keyword evidence="2" id="KW-0614">Plasmid</keyword>
<dbReference type="GO" id="GO:0016887">
    <property type="term" value="F:ATP hydrolysis activity"/>
    <property type="evidence" value="ECO:0007669"/>
    <property type="project" value="InterPro"/>
</dbReference>
<dbReference type="PANTHER" id="PTHR43581:SF4">
    <property type="entry name" value="ATP_GTP PHOSPHATASE"/>
    <property type="match status" value="1"/>
</dbReference>
<geneLocation type="plasmid" evidence="2">
    <name>pPHE101</name>
</geneLocation>